<dbReference type="PANTHER" id="PTHR24166:SF52">
    <property type="entry name" value="ANKYRIN REPEAT DOMAIN-CONTAINING PROTEIN 65"/>
    <property type="match status" value="1"/>
</dbReference>
<keyword evidence="6" id="KW-1185">Reference proteome</keyword>
<dbReference type="Pfam" id="PF12796">
    <property type="entry name" value="Ank_2"/>
    <property type="match status" value="3"/>
</dbReference>
<feature type="repeat" description="ANK" evidence="3">
    <location>
        <begin position="195"/>
        <end position="228"/>
    </location>
</feature>
<dbReference type="InterPro" id="IPR001496">
    <property type="entry name" value="SOCS_box"/>
</dbReference>
<dbReference type="PROSITE" id="PS50088">
    <property type="entry name" value="ANK_REPEAT"/>
    <property type="match status" value="6"/>
</dbReference>
<feature type="repeat" description="ANK" evidence="3">
    <location>
        <begin position="130"/>
        <end position="162"/>
    </location>
</feature>
<evidence type="ECO:0000256" key="3">
    <source>
        <dbReference type="PROSITE-ProRule" id="PRU00023"/>
    </source>
</evidence>
<dbReference type="Gene3D" id="1.25.40.20">
    <property type="entry name" value="Ankyrin repeat-containing domain"/>
    <property type="match status" value="3"/>
</dbReference>
<dbReference type="PROSITE" id="PS50297">
    <property type="entry name" value="ANK_REP_REGION"/>
    <property type="match status" value="5"/>
</dbReference>
<keyword evidence="2 3" id="KW-0040">ANK repeat</keyword>
<evidence type="ECO:0000259" key="4">
    <source>
        <dbReference type="SMART" id="SM00969"/>
    </source>
</evidence>
<reference evidence="5 6" key="1">
    <citation type="journal article" date="2016" name="Nat. Commun.">
        <title>Extremotolerant tardigrade genome and improved radiotolerance of human cultured cells by tardigrade-unique protein.</title>
        <authorList>
            <person name="Hashimoto T."/>
            <person name="Horikawa D.D."/>
            <person name="Saito Y."/>
            <person name="Kuwahara H."/>
            <person name="Kozuka-Hata H."/>
            <person name="Shin-I T."/>
            <person name="Minakuchi Y."/>
            <person name="Ohishi K."/>
            <person name="Motoyama A."/>
            <person name="Aizu T."/>
            <person name="Enomoto A."/>
            <person name="Kondo K."/>
            <person name="Tanaka S."/>
            <person name="Hara Y."/>
            <person name="Koshikawa S."/>
            <person name="Sagara H."/>
            <person name="Miura T."/>
            <person name="Yokobori S."/>
            <person name="Miyagawa K."/>
            <person name="Suzuki Y."/>
            <person name="Kubo T."/>
            <person name="Oyama M."/>
            <person name="Kohara Y."/>
            <person name="Fujiyama A."/>
            <person name="Arakawa K."/>
            <person name="Katayama T."/>
            <person name="Toyoda A."/>
            <person name="Kunieda T."/>
        </authorList>
    </citation>
    <scope>NUCLEOTIDE SEQUENCE [LARGE SCALE GENOMIC DNA]</scope>
    <source>
        <strain evidence="5 6">YOKOZUNA-1</strain>
    </source>
</reference>
<dbReference type="PANTHER" id="PTHR24166">
    <property type="entry name" value="ROLLING PEBBLES, ISOFORM B"/>
    <property type="match status" value="1"/>
</dbReference>
<dbReference type="InterPro" id="IPR002110">
    <property type="entry name" value="Ankyrin_rpt"/>
</dbReference>
<dbReference type="InterPro" id="IPR036770">
    <property type="entry name" value="Ankyrin_rpt-contain_sf"/>
</dbReference>
<dbReference type="EMBL" id="BDGG01000029">
    <property type="protein sequence ID" value="GAV09828.1"/>
    <property type="molecule type" value="Genomic_DNA"/>
</dbReference>
<accession>A0A1D1WAW0</accession>
<comment type="caution">
    <text evidence="5">The sequence shown here is derived from an EMBL/GenBank/DDBJ whole genome shotgun (WGS) entry which is preliminary data.</text>
</comment>
<feature type="repeat" description="ANK" evidence="3">
    <location>
        <begin position="232"/>
        <end position="264"/>
    </location>
</feature>
<dbReference type="SMART" id="SM00248">
    <property type="entry name" value="ANK"/>
    <property type="match status" value="7"/>
</dbReference>
<evidence type="ECO:0000256" key="1">
    <source>
        <dbReference type="ARBA" id="ARBA00022737"/>
    </source>
</evidence>
<proteinExistence type="predicted"/>
<dbReference type="OrthoDB" id="366390at2759"/>
<dbReference type="CDD" id="cd03587">
    <property type="entry name" value="SOCS"/>
    <property type="match status" value="1"/>
</dbReference>
<feature type="repeat" description="ANK" evidence="3">
    <location>
        <begin position="266"/>
        <end position="298"/>
    </location>
</feature>
<feature type="repeat" description="ANK" evidence="3">
    <location>
        <begin position="52"/>
        <end position="84"/>
    </location>
</feature>
<dbReference type="SMART" id="SM00969">
    <property type="entry name" value="SOCS_box"/>
    <property type="match status" value="1"/>
</dbReference>
<protein>
    <recommendedName>
        <fullName evidence="4">SOCS box domain-containing protein</fullName>
    </recommendedName>
</protein>
<dbReference type="Proteomes" id="UP000186922">
    <property type="component" value="Unassembled WGS sequence"/>
</dbReference>
<dbReference type="AlphaFoldDB" id="A0A1D1WAW0"/>
<sequence length="490" mass="54537">MYSRKIAEMRESDYEVYVEQRKLADMITRHAELDDVRITLASGARANQAVVQGLHPLHYAVYEQYYECVKMLLARGADPNAADDVGYTPVHLAAERGYKDILELLINYGGRPAFREKSKPGDPLPPPENTADEPLRLAIKGGFYECSELLLKRGADPNAKYFQGSEINNIDPVTQTEYLDLLLRHGADPDSADRSGRTPLMFAARNPDGLQAVKTLIMHGADVNGQAGPRQDFRSVMHYAVLGGNYDIVRLLVKEGACVSMSPEYVNPHPLDFAILKDDVQMVKLLIENGARVNQVGSPLIGSALHVACCGGDLHNQLQIVETLLQGSADPNCPTYNDEGQVLAPPLGEYLWNAARPHNIALVELILKYGGRVVMRNQNQDPMGILRSITRLPYNEKDIFLKLLEAGEGYNPLAIYRMTGVPAWTKDTLLWAATRPLPLRHQARLVLRRTMSGKVLPTQVAQLPIAPFLKDYVMCQNKTPTYNKLYHVAE</sequence>
<feature type="repeat" description="ANK" evidence="3">
    <location>
        <begin position="85"/>
        <end position="117"/>
    </location>
</feature>
<evidence type="ECO:0000313" key="5">
    <source>
        <dbReference type="EMBL" id="GAV09828.1"/>
    </source>
</evidence>
<evidence type="ECO:0000313" key="6">
    <source>
        <dbReference type="Proteomes" id="UP000186922"/>
    </source>
</evidence>
<dbReference type="Pfam" id="PF07525">
    <property type="entry name" value="SOCS_box"/>
    <property type="match status" value="1"/>
</dbReference>
<dbReference type="InterPro" id="IPR050889">
    <property type="entry name" value="Dendritic_Spine_Reg/Scaffold"/>
</dbReference>
<dbReference type="Pfam" id="PF00023">
    <property type="entry name" value="Ank"/>
    <property type="match status" value="1"/>
</dbReference>
<evidence type="ECO:0000256" key="2">
    <source>
        <dbReference type="ARBA" id="ARBA00023043"/>
    </source>
</evidence>
<keyword evidence="1" id="KW-0677">Repeat</keyword>
<name>A0A1D1WAW0_RAMVA</name>
<dbReference type="PRINTS" id="PR01415">
    <property type="entry name" value="ANKYRIN"/>
</dbReference>
<gene>
    <name evidence="5" type="primary">RvY_19304-1</name>
    <name evidence="5" type="synonym">RvY_19304.1</name>
    <name evidence="5" type="ORF">RvY_19304</name>
</gene>
<organism evidence="5 6">
    <name type="scientific">Ramazzottius varieornatus</name>
    <name type="common">Water bear</name>
    <name type="synonym">Tardigrade</name>
    <dbReference type="NCBI Taxonomy" id="947166"/>
    <lineage>
        <taxon>Eukaryota</taxon>
        <taxon>Metazoa</taxon>
        <taxon>Ecdysozoa</taxon>
        <taxon>Tardigrada</taxon>
        <taxon>Eutardigrada</taxon>
        <taxon>Parachela</taxon>
        <taxon>Hypsibioidea</taxon>
        <taxon>Ramazzottiidae</taxon>
        <taxon>Ramazzottius</taxon>
    </lineage>
</organism>
<feature type="domain" description="SOCS box" evidence="4">
    <location>
        <begin position="436"/>
        <end position="476"/>
    </location>
</feature>
<dbReference type="SUPFAM" id="SSF48403">
    <property type="entry name" value="Ankyrin repeat"/>
    <property type="match status" value="2"/>
</dbReference>
<dbReference type="STRING" id="947166.A0A1D1WAW0"/>